<dbReference type="RefSeq" id="WP_092574049.1">
    <property type="nucleotide sequence ID" value="NZ_FOFN01000001.1"/>
</dbReference>
<dbReference type="InterPro" id="IPR011050">
    <property type="entry name" value="Pectin_lyase_fold/virulence"/>
</dbReference>
<evidence type="ECO:0000256" key="1">
    <source>
        <dbReference type="SAM" id="SignalP"/>
    </source>
</evidence>
<dbReference type="InterPro" id="IPR012334">
    <property type="entry name" value="Pectin_lyas_fold"/>
</dbReference>
<dbReference type="NCBIfam" id="TIGR04247">
    <property type="entry name" value="NosD_copper_fam"/>
    <property type="match status" value="1"/>
</dbReference>
<reference evidence="3 4" key="1">
    <citation type="submission" date="2016-10" db="EMBL/GenBank/DDBJ databases">
        <authorList>
            <person name="de Groot N.N."/>
        </authorList>
    </citation>
    <scope>NUCLEOTIDE SEQUENCE [LARGE SCALE GENOMIC DNA]</scope>
    <source>
        <strain evidence="3 4">DSM 21035</strain>
    </source>
</reference>
<dbReference type="EMBL" id="FOFN01000001">
    <property type="protein sequence ID" value="SEP70492.1"/>
    <property type="molecule type" value="Genomic_DNA"/>
</dbReference>
<dbReference type="InterPro" id="IPR026464">
    <property type="entry name" value="NosD_copper_fam"/>
</dbReference>
<dbReference type="InterPro" id="IPR007742">
    <property type="entry name" value="NosD_dom"/>
</dbReference>
<dbReference type="AlphaFoldDB" id="A0A1H9A193"/>
<evidence type="ECO:0000313" key="4">
    <source>
        <dbReference type="Proteomes" id="UP000198999"/>
    </source>
</evidence>
<keyword evidence="4" id="KW-1185">Reference proteome</keyword>
<dbReference type="InterPro" id="IPR022441">
    <property type="entry name" value="Para_beta_helix_rpt-2"/>
</dbReference>
<proteinExistence type="predicted"/>
<dbReference type="Pfam" id="PF05048">
    <property type="entry name" value="NosD"/>
    <property type="match status" value="1"/>
</dbReference>
<dbReference type="NCBIfam" id="TIGR03804">
    <property type="entry name" value="para_beta_helix"/>
    <property type="match status" value="1"/>
</dbReference>
<feature type="chain" id="PRO_5011783685" evidence="1">
    <location>
        <begin position="20"/>
        <end position="413"/>
    </location>
</feature>
<gene>
    <name evidence="3" type="ORF">SAMN05421824_0108</name>
</gene>
<dbReference type="SUPFAM" id="SSF51126">
    <property type="entry name" value="Pectin lyase-like"/>
    <property type="match status" value="1"/>
</dbReference>
<sequence>MKIHFSIFLFLISTCFAMAKTLKVCKVGCDFITIQSAIDGSKSGDSIFIKSGLYKESNLIIYKKSLYITGEEGTVIDTQNNGYGFSVEATDIVIKNLVIKNIKISYTKEYAAILLFKSYDFIIENIIVENAFFGFLIQKSKDGFIRNNTISGEGKAEADSGNAIHLWHCENVKITENDVRRMRDGIYLEFGSTSYIANNYSTENMRYGLHFMFSNDNTYQDNTFESNGAGVAVMFSKRIKMYKNIFKKNWGTASYGILLKEINDAELKHNIFEDNTIGINADGTNRIIYTENTFKNNGYAIKVHGACYDNIYSKNNFLYNSFNLSYSGKLNSNKFENNYWSNYTGYDLNNDGIGDVPYRPVKLFSYLVNRTPESIVLLRSLFIDIIDFSEKVSPVFTPENLIDKQPLMNQVSW</sequence>
<protein>
    <submittedName>
        <fullName evidence="3">Nitrous oxidase accessory protein</fullName>
    </submittedName>
</protein>
<organism evidence="3 4">
    <name type="scientific">Hyunsoonleella jejuensis</name>
    <dbReference type="NCBI Taxonomy" id="419940"/>
    <lineage>
        <taxon>Bacteria</taxon>
        <taxon>Pseudomonadati</taxon>
        <taxon>Bacteroidota</taxon>
        <taxon>Flavobacteriia</taxon>
        <taxon>Flavobacteriales</taxon>
        <taxon>Flavobacteriaceae</taxon>
    </lineage>
</organism>
<name>A0A1H9A193_9FLAO</name>
<accession>A0A1H9A193</accession>
<dbReference type="Gene3D" id="2.160.20.10">
    <property type="entry name" value="Single-stranded right-handed beta-helix, Pectin lyase-like"/>
    <property type="match status" value="1"/>
</dbReference>
<dbReference type="STRING" id="419940.SAMN05421824_0108"/>
<dbReference type="Proteomes" id="UP000198999">
    <property type="component" value="Unassembled WGS sequence"/>
</dbReference>
<dbReference type="OrthoDB" id="9767990at2"/>
<dbReference type="SMART" id="SM00710">
    <property type="entry name" value="PbH1"/>
    <property type="match status" value="10"/>
</dbReference>
<keyword evidence="1" id="KW-0732">Signal</keyword>
<evidence type="ECO:0000259" key="2">
    <source>
        <dbReference type="Pfam" id="PF05048"/>
    </source>
</evidence>
<feature type="domain" description="Periplasmic copper-binding protein NosD beta helix" evidence="2">
    <location>
        <begin position="147"/>
        <end position="345"/>
    </location>
</feature>
<dbReference type="InterPro" id="IPR006626">
    <property type="entry name" value="PbH1"/>
</dbReference>
<feature type="signal peptide" evidence="1">
    <location>
        <begin position="1"/>
        <end position="19"/>
    </location>
</feature>
<evidence type="ECO:0000313" key="3">
    <source>
        <dbReference type="EMBL" id="SEP70492.1"/>
    </source>
</evidence>